<evidence type="ECO:0000313" key="1">
    <source>
        <dbReference type="EMBL" id="GJT09362.1"/>
    </source>
</evidence>
<evidence type="ECO:0000313" key="2">
    <source>
        <dbReference type="Proteomes" id="UP001151760"/>
    </source>
</evidence>
<organism evidence="1 2">
    <name type="scientific">Tanacetum coccineum</name>
    <dbReference type="NCBI Taxonomy" id="301880"/>
    <lineage>
        <taxon>Eukaryota</taxon>
        <taxon>Viridiplantae</taxon>
        <taxon>Streptophyta</taxon>
        <taxon>Embryophyta</taxon>
        <taxon>Tracheophyta</taxon>
        <taxon>Spermatophyta</taxon>
        <taxon>Magnoliopsida</taxon>
        <taxon>eudicotyledons</taxon>
        <taxon>Gunneridae</taxon>
        <taxon>Pentapetalae</taxon>
        <taxon>asterids</taxon>
        <taxon>campanulids</taxon>
        <taxon>Asterales</taxon>
        <taxon>Asteraceae</taxon>
        <taxon>Asteroideae</taxon>
        <taxon>Anthemideae</taxon>
        <taxon>Anthemidinae</taxon>
        <taxon>Tanacetum</taxon>
    </lineage>
</organism>
<reference evidence="1" key="2">
    <citation type="submission" date="2022-01" db="EMBL/GenBank/DDBJ databases">
        <authorList>
            <person name="Yamashiro T."/>
            <person name="Shiraishi A."/>
            <person name="Satake H."/>
            <person name="Nakayama K."/>
        </authorList>
    </citation>
    <scope>NUCLEOTIDE SEQUENCE</scope>
</reference>
<sequence length="99" mass="10977">MKDPGLFTLPYRLGDSKPFDNLADLGSRVNLIPLYLFKTLNVGILEDTENVLGLADGTKLYPIGIAKNVDVHVGKLKLLDDFYVIDMKKDLTCPLLVGR</sequence>
<accession>A0ABQ5B5D0</accession>
<protein>
    <submittedName>
        <fullName evidence="1">MAK10-like protein</fullName>
    </submittedName>
</protein>
<name>A0ABQ5B5D0_9ASTR</name>
<dbReference type="Gene3D" id="2.40.70.10">
    <property type="entry name" value="Acid Proteases"/>
    <property type="match status" value="1"/>
</dbReference>
<dbReference type="InterPro" id="IPR021109">
    <property type="entry name" value="Peptidase_aspartic_dom_sf"/>
</dbReference>
<dbReference type="PANTHER" id="PTHR33067:SF15">
    <property type="entry name" value="RNA-DIRECTED DNA POLYMERASE"/>
    <property type="match status" value="1"/>
</dbReference>
<proteinExistence type="predicted"/>
<dbReference type="PANTHER" id="PTHR33067">
    <property type="entry name" value="RNA-DIRECTED DNA POLYMERASE-RELATED"/>
    <property type="match status" value="1"/>
</dbReference>
<dbReference type="EMBL" id="BQNB010012901">
    <property type="protein sequence ID" value="GJT09362.1"/>
    <property type="molecule type" value="Genomic_DNA"/>
</dbReference>
<keyword evidence="2" id="KW-1185">Reference proteome</keyword>
<dbReference type="CDD" id="cd00303">
    <property type="entry name" value="retropepsin_like"/>
    <property type="match status" value="1"/>
</dbReference>
<comment type="caution">
    <text evidence="1">The sequence shown here is derived from an EMBL/GenBank/DDBJ whole genome shotgun (WGS) entry which is preliminary data.</text>
</comment>
<gene>
    <name evidence="1" type="ORF">Tco_0856404</name>
</gene>
<reference evidence="1" key="1">
    <citation type="journal article" date="2022" name="Int. J. Mol. Sci.">
        <title>Draft Genome of Tanacetum Coccineum: Genomic Comparison of Closely Related Tanacetum-Family Plants.</title>
        <authorList>
            <person name="Yamashiro T."/>
            <person name="Shiraishi A."/>
            <person name="Nakayama K."/>
            <person name="Satake H."/>
        </authorList>
    </citation>
    <scope>NUCLEOTIDE SEQUENCE</scope>
</reference>
<dbReference type="Proteomes" id="UP001151760">
    <property type="component" value="Unassembled WGS sequence"/>
</dbReference>